<dbReference type="GO" id="GO:0003677">
    <property type="term" value="F:DNA binding"/>
    <property type="evidence" value="ECO:0007669"/>
    <property type="project" value="UniProtKB-UniRule"/>
</dbReference>
<evidence type="ECO:0000256" key="1">
    <source>
        <dbReference type="ARBA" id="ARBA00002190"/>
    </source>
</evidence>
<keyword evidence="5 6" id="KW-0233">DNA recombination</keyword>
<dbReference type="RefSeq" id="WP_239319897.1">
    <property type="nucleotide sequence ID" value="NZ_BMQD01000007.1"/>
</dbReference>
<dbReference type="Pfam" id="PF00872">
    <property type="entry name" value="Transposase_mut"/>
    <property type="match status" value="1"/>
</dbReference>
<comment type="function">
    <text evidence="1 6">Required for the transposition of the insertion element.</text>
</comment>
<dbReference type="AlphaFoldDB" id="A0AA37BGC1"/>
<reference evidence="8" key="2">
    <citation type="submission" date="2022-09" db="EMBL/GenBank/DDBJ databases">
        <authorList>
            <person name="Sun Q."/>
            <person name="Ohkuma M."/>
        </authorList>
    </citation>
    <scope>NUCLEOTIDE SEQUENCE</scope>
    <source>
        <strain evidence="8">JCM 3093</strain>
    </source>
</reference>
<dbReference type="PROSITE" id="PS01007">
    <property type="entry name" value="TRANSPOSASE_MUTATOR"/>
    <property type="match status" value="1"/>
</dbReference>
<keyword evidence="3 6" id="KW-0815">Transposition</keyword>
<dbReference type="GO" id="GO:0004803">
    <property type="term" value="F:transposase activity"/>
    <property type="evidence" value="ECO:0007669"/>
    <property type="project" value="UniProtKB-UniRule"/>
</dbReference>
<evidence type="ECO:0000256" key="6">
    <source>
        <dbReference type="RuleBase" id="RU365089"/>
    </source>
</evidence>
<feature type="region of interest" description="Disordered" evidence="7">
    <location>
        <begin position="1"/>
        <end position="23"/>
    </location>
</feature>
<name>A0AA37BGC1_9ACTN</name>
<dbReference type="Proteomes" id="UP000627984">
    <property type="component" value="Unassembled WGS sequence"/>
</dbReference>
<proteinExistence type="inferred from homology"/>
<evidence type="ECO:0000313" key="8">
    <source>
        <dbReference type="EMBL" id="GGK67293.1"/>
    </source>
</evidence>
<comment type="caution">
    <text evidence="8">The sequence shown here is derived from an EMBL/GenBank/DDBJ whole genome shotgun (WGS) entry which is preliminary data.</text>
</comment>
<reference evidence="8" key="1">
    <citation type="journal article" date="2014" name="Int. J. Syst. Evol. Microbiol.">
        <title>Complete genome sequence of Corynebacterium casei LMG S-19264T (=DSM 44701T), isolated from a smear-ripened cheese.</title>
        <authorList>
            <consortium name="US DOE Joint Genome Institute (JGI-PGF)"/>
            <person name="Walter F."/>
            <person name="Albersmeier A."/>
            <person name="Kalinowski J."/>
            <person name="Ruckert C."/>
        </authorList>
    </citation>
    <scope>NUCLEOTIDE SEQUENCE</scope>
    <source>
        <strain evidence="8">JCM 3093</strain>
    </source>
</reference>
<dbReference type="GO" id="GO:0006313">
    <property type="term" value="P:DNA transposition"/>
    <property type="evidence" value="ECO:0007669"/>
    <property type="project" value="UniProtKB-UniRule"/>
</dbReference>
<dbReference type="NCBIfam" id="NF033543">
    <property type="entry name" value="transpos_IS256"/>
    <property type="match status" value="1"/>
</dbReference>
<organism evidence="8 9">
    <name type="scientific">Planomonospora parontospora</name>
    <dbReference type="NCBI Taxonomy" id="58119"/>
    <lineage>
        <taxon>Bacteria</taxon>
        <taxon>Bacillati</taxon>
        <taxon>Actinomycetota</taxon>
        <taxon>Actinomycetes</taxon>
        <taxon>Streptosporangiales</taxon>
        <taxon>Streptosporangiaceae</taxon>
        <taxon>Planomonospora</taxon>
    </lineage>
</organism>
<dbReference type="PANTHER" id="PTHR33217:SF9">
    <property type="entry name" value="MUTATOR FAMILY TRANSPOSASE"/>
    <property type="match status" value="1"/>
</dbReference>
<keyword evidence="4 6" id="KW-0238">DNA-binding</keyword>
<evidence type="ECO:0000256" key="7">
    <source>
        <dbReference type="SAM" id="MobiDB-lite"/>
    </source>
</evidence>
<dbReference type="InterPro" id="IPR001207">
    <property type="entry name" value="Transposase_mutator"/>
</dbReference>
<dbReference type="PANTHER" id="PTHR33217">
    <property type="entry name" value="TRANSPOSASE FOR INSERTION SEQUENCE ELEMENT IS1081"/>
    <property type="match status" value="1"/>
</dbReference>
<keyword evidence="6" id="KW-0814">Transposable element</keyword>
<sequence>MLTVVPDPDPDSADGDRRTTDGPVSAALIDELVREGARRMLAEALKAEVDAYIAAFPDERDEAGHRLVVRNGHHAPREILTAADAIEVRAPRVNDKRTDPVTGERQRFSSSILPPWCRKTPKVSEVLPLLYLHGLSSGDFTAALGQFLGSTAGLSAPVITKLTEQWKAEQRAFAARDLSGVDYVYLWADGVHVNVRLEEQRLCLLVMIGVRADGRKELVALADGYRESAESWADLLRDCTRCGMRAPVLAVADGALGFWGALGEVFPQARAQRCWFHKIANVLGALPKPAHPGAKKHLAEIWNAEDKTHALAAVEAFGAAYGAKYPKAVAKVVGDVDELPAFYDLPAEHWIHLRTTNPIESTFATVRHRTKVTKGPGSRAAGPAMAFKLIESAQARWRAVNAPHLVALVRAGAVFVSGKLVERPEGIAA</sequence>
<evidence type="ECO:0000256" key="3">
    <source>
        <dbReference type="ARBA" id="ARBA00022578"/>
    </source>
</evidence>
<gene>
    <name evidence="8" type="ORF">GCM10010126_28450</name>
</gene>
<evidence type="ECO:0000256" key="5">
    <source>
        <dbReference type="ARBA" id="ARBA00023172"/>
    </source>
</evidence>
<evidence type="ECO:0000256" key="4">
    <source>
        <dbReference type="ARBA" id="ARBA00023125"/>
    </source>
</evidence>
<evidence type="ECO:0000256" key="2">
    <source>
        <dbReference type="ARBA" id="ARBA00010961"/>
    </source>
</evidence>
<dbReference type="EMBL" id="BMQD01000007">
    <property type="protein sequence ID" value="GGK67293.1"/>
    <property type="molecule type" value="Genomic_DNA"/>
</dbReference>
<protein>
    <recommendedName>
        <fullName evidence="6">Mutator family transposase</fullName>
    </recommendedName>
</protein>
<evidence type="ECO:0000313" key="9">
    <source>
        <dbReference type="Proteomes" id="UP000627984"/>
    </source>
</evidence>
<comment type="similarity">
    <text evidence="2 6">Belongs to the transposase mutator family.</text>
</comment>
<accession>A0AA37BGC1</accession>